<gene>
    <name evidence="2" type="ORF">NDU88_004644</name>
</gene>
<proteinExistence type="predicted"/>
<name>A0AAV7LKM9_PLEWA</name>
<comment type="caution">
    <text evidence="2">The sequence shown here is derived from an EMBL/GenBank/DDBJ whole genome shotgun (WGS) entry which is preliminary data.</text>
</comment>
<sequence>MGRHRLMTTSQGNTIDQYPTPVPLLQCQTQSGGPKDVLGVPGSTGEPLRAELLAAIQGSREALEGKIETVEVNLLRAELRKVSEKVKVAEGSIMELQTEVGSLRKPMVQVSSTVGRLGNRLENAEGRSHQNNIHLLGIPGRAEGAKV</sequence>
<feature type="coiled-coil region" evidence="1">
    <location>
        <begin position="60"/>
        <end position="99"/>
    </location>
</feature>
<keyword evidence="1" id="KW-0175">Coiled coil</keyword>
<dbReference type="Proteomes" id="UP001066276">
    <property type="component" value="Chromosome 11"/>
</dbReference>
<evidence type="ECO:0000256" key="1">
    <source>
        <dbReference type="SAM" id="Coils"/>
    </source>
</evidence>
<keyword evidence="3" id="KW-1185">Reference proteome</keyword>
<organism evidence="2 3">
    <name type="scientific">Pleurodeles waltl</name>
    <name type="common">Iberian ribbed newt</name>
    <dbReference type="NCBI Taxonomy" id="8319"/>
    <lineage>
        <taxon>Eukaryota</taxon>
        <taxon>Metazoa</taxon>
        <taxon>Chordata</taxon>
        <taxon>Craniata</taxon>
        <taxon>Vertebrata</taxon>
        <taxon>Euteleostomi</taxon>
        <taxon>Amphibia</taxon>
        <taxon>Batrachia</taxon>
        <taxon>Caudata</taxon>
        <taxon>Salamandroidea</taxon>
        <taxon>Salamandridae</taxon>
        <taxon>Pleurodelinae</taxon>
        <taxon>Pleurodeles</taxon>
    </lineage>
</organism>
<dbReference type="AlphaFoldDB" id="A0AAV7LKM9"/>
<reference evidence="2" key="1">
    <citation type="journal article" date="2022" name="bioRxiv">
        <title>Sequencing and chromosome-scale assembly of the giantPleurodeles waltlgenome.</title>
        <authorList>
            <person name="Brown T."/>
            <person name="Elewa A."/>
            <person name="Iarovenko S."/>
            <person name="Subramanian E."/>
            <person name="Araus A.J."/>
            <person name="Petzold A."/>
            <person name="Susuki M."/>
            <person name="Suzuki K.-i.T."/>
            <person name="Hayashi T."/>
            <person name="Toyoda A."/>
            <person name="Oliveira C."/>
            <person name="Osipova E."/>
            <person name="Leigh N.D."/>
            <person name="Simon A."/>
            <person name="Yun M.H."/>
        </authorList>
    </citation>
    <scope>NUCLEOTIDE SEQUENCE</scope>
    <source>
        <strain evidence="2">20211129_DDA</strain>
        <tissue evidence="2">Liver</tissue>
    </source>
</reference>
<accession>A0AAV7LKM9</accession>
<evidence type="ECO:0000313" key="3">
    <source>
        <dbReference type="Proteomes" id="UP001066276"/>
    </source>
</evidence>
<dbReference type="EMBL" id="JANPWB010000015">
    <property type="protein sequence ID" value="KAJ1091524.1"/>
    <property type="molecule type" value="Genomic_DNA"/>
</dbReference>
<protein>
    <submittedName>
        <fullName evidence="2">Uncharacterized protein</fullName>
    </submittedName>
</protein>
<evidence type="ECO:0000313" key="2">
    <source>
        <dbReference type="EMBL" id="KAJ1091524.1"/>
    </source>
</evidence>